<dbReference type="Proteomes" id="UP000825935">
    <property type="component" value="Chromosome 24"/>
</dbReference>
<keyword evidence="2" id="KW-1185">Reference proteome</keyword>
<dbReference type="EMBL" id="CM035429">
    <property type="protein sequence ID" value="KAH7299301.1"/>
    <property type="molecule type" value="Genomic_DNA"/>
</dbReference>
<organism evidence="1 2">
    <name type="scientific">Ceratopteris richardii</name>
    <name type="common">Triangle waterfern</name>
    <dbReference type="NCBI Taxonomy" id="49495"/>
    <lineage>
        <taxon>Eukaryota</taxon>
        <taxon>Viridiplantae</taxon>
        <taxon>Streptophyta</taxon>
        <taxon>Embryophyta</taxon>
        <taxon>Tracheophyta</taxon>
        <taxon>Polypodiopsida</taxon>
        <taxon>Polypodiidae</taxon>
        <taxon>Polypodiales</taxon>
        <taxon>Pteridineae</taxon>
        <taxon>Pteridaceae</taxon>
        <taxon>Parkerioideae</taxon>
        <taxon>Ceratopteris</taxon>
    </lineage>
</organism>
<dbReference type="OrthoDB" id="1932244at2759"/>
<dbReference type="InterPro" id="IPR025322">
    <property type="entry name" value="PADRE_dom"/>
</dbReference>
<dbReference type="AlphaFoldDB" id="A0A8T2RTS5"/>
<evidence type="ECO:0000313" key="1">
    <source>
        <dbReference type="EMBL" id="KAH7299301.1"/>
    </source>
</evidence>
<dbReference type="OMA" id="AHENQRE"/>
<dbReference type="Pfam" id="PF14009">
    <property type="entry name" value="PADRE"/>
    <property type="match status" value="1"/>
</dbReference>
<gene>
    <name evidence="1" type="ORF">KP509_24G004300</name>
</gene>
<reference evidence="1" key="1">
    <citation type="submission" date="2021-08" db="EMBL/GenBank/DDBJ databases">
        <title>WGS assembly of Ceratopteris richardii.</title>
        <authorList>
            <person name="Marchant D.B."/>
            <person name="Chen G."/>
            <person name="Jenkins J."/>
            <person name="Shu S."/>
            <person name="Leebens-Mack J."/>
            <person name="Grimwood J."/>
            <person name="Schmutz J."/>
            <person name="Soltis P."/>
            <person name="Soltis D."/>
            <person name="Chen Z.-H."/>
        </authorList>
    </citation>
    <scope>NUCLEOTIDE SEQUENCE</scope>
    <source>
        <strain evidence="1">Whitten #5841</strain>
        <tissue evidence="1">Leaf</tissue>
    </source>
</reference>
<comment type="caution">
    <text evidence="1">The sequence shown here is derived from an EMBL/GenBank/DDBJ whole genome shotgun (WGS) entry which is preliminary data.</text>
</comment>
<sequence>MGCFPALHLLRCTSRSSTVKIVTVEGRCLRYPAPVLVKEVLVDYPTHDIYFSETVRFFADRARPLHRTCSLLPGHLYFLVPRVAVPSFQSPAESSKKVLSSTRARRVSFANSSDCTQSRSEAHENQREIGDLADNWHDETGISENQQKNSVELVHSPSEGVMRLKMVVSRKQLEALLRDRSECLQIVQGILSPFLREFENPARSKVAPVSWNEEWKPSLRSIPESPPSRRS</sequence>
<accession>A0A8T2RTS5</accession>
<dbReference type="PANTHER" id="PTHR33148">
    <property type="entry name" value="PLASTID MOVEMENT IMPAIRED PROTEIN-RELATED"/>
    <property type="match status" value="1"/>
</dbReference>
<proteinExistence type="predicted"/>
<dbReference type="PANTHER" id="PTHR33148:SF33">
    <property type="entry name" value="DUF4228 DOMAIN PROTEIN"/>
    <property type="match status" value="1"/>
</dbReference>
<name>A0A8T2RTS5_CERRI</name>
<protein>
    <submittedName>
        <fullName evidence="1">Uncharacterized protein</fullName>
    </submittedName>
</protein>
<evidence type="ECO:0000313" key="2">
    <source>
        <dbReference type="Proteomes" id="UP000825935"/>
    </source>
</evidence>